<organism evidence="1 2">
    <name type="scientific">Phlebia brevispora</name>
    <dbReference type="NCBI Taxonomy" id="194682"/>
    <lineage>
        <taxon>Eukaryota</taxon>
        <taxon>Fungi</taxon>
        <taxon>Dikarya</taxon>
        <taxon>Basidiomycota</taxon>
        <taxon>Agaricomycotina</taxon>
        <taxon>Agaricomycetes</taxon>
        <taxon>Polyporales</taxon>
        <taxon>Meruliaceae</taxon>
        <taxon>Phlebia</taxon>
    </lineage>
</organism>
<comment type="caution">
    <text evidence="1">The sequence shown here is derived from an EMBL/GenBank/DDBJ whole genome shotgun (WGS) entry which is preliminary data.</text>
</comment>
<gene>
    <name evidence="1" type="ORF">NM688_g1549</name>
</gene>
<accession>A0ACC1TBU2</accession>
<keyword evidence="2" id="KW-1185">Reference proteome</keyword>
<reference evidence="1" key="1">
    <citation type="submission" date="2022-07" db="EMBL/GenBank/DDBJ databases">
        <title>Genome Sequence of Phlebia brevispora.</title>
        <authorList>
            <person name="Buettner E."/>
        </authorList>
    </citation>
    <scope>NUCLEOTIDE SEQUENCE</scope>
    <source>
        <strain evidence="1">MPL23</strain>
    </source>
</reference>
<proteinExistence type="predicted"/>
<dbReference type="Proteomes" id="UP001148662">
    <property type="component" value="Unassembled WGS sequence"/>
</dbReference>
<evidence type="ECO:0000313" key="1">
    <source>
        <dbReference type="EMBL" id="KAJ3557295.1"/>
    </source>
</evidence>
<protein>
    <submittedName>
        <fullName evidence="1">Uncharacterized protein</fullName>
    </submittedName>
</protein>
<name>A0ACC1TBU2_9APHY</name>
<sequence>MSADKVEHAEYVSRLTTPIGNAYKVPIQFFLDHILPPLHAELNLERLISNGAFSNAVTMRGQMWGYTKKSPSGIHSKDVKKAFASLQRGIRAVAKAVQHIGDPELLFCNNKGGQSTFERRTDESLPDAFFLARDASERSVQWSDIAAFGEYQRGSSPRCVQQVRVHLTSEICHCRLPRTKNLNKVTQSMLTCMQRDPRRRFVYAFTIEDTAMRLWFCDRSQVIVSSPFDFIHEYRPLLRFVLSISFASDYRLGWDPTMVPLIVDGHTQYDITVRSADGALALYRTIELLSDSGVRRVLSRGTRVWKATRVVDGETTGEPVALKDTWVDNDRQREGDIHSQVLQSNFLARDQDSRKYFIETETHGDVFIRGVRDRTRTFFNVTSTRQTSSASHSHQASLATSTTPFQVHYRIVYGEVGEPLGDATSLSAVYSALLDVLNGLRALHKSGWVHRDLSIGNVLIVDGVGKLTDLEYAASEAKQTKPGKIGTAYYVAVEVDSEKYLFCPSPDAEKTKLPDDISIDELIARREGGLGNMLPRPRLICSEEAPRDYEFHYNPLHDLESWWWMIVYFTINREIEDGGSDDHGEKEQVDDRAAAQRKVASEFFYQRDKRHAALLYSTFFAERMEYLHPTLADIGPILERMRTVLREAYTKAEKSIGTITFDVADGIYSILREYLRTVVEISRDLRIRRPLVADDDDAGY</sequence>
<evidence type="ECO:0000313" key="2">
    <source>
        <dbReference type="Proteomes" id="UP001148662"/>
    </source>
</evidence>
<dbReference type="EMBL" id="JANHOG010000170">
    <property type="protein sequence ID" value="KAJ3557295.1"/>
    <property type="molecule type" value="Genomic_DNA"/>
</dbReference>